<evidence type="ECO:0000256" key="1">
    <source>
        <dbReference type="ARBA" id="ARBA00023015"/>
    </source>
</evidence>
<feature type="transmembrane region" description="Helical" evidence="5">
    <location>
        <begin position="114"/>
        <end position="137"/>
    </location>
</feature>
<feature type="transmembrane region" description="Helical" evidence="5">
    <location>
        <begin position="236"/>
        <end position="257"/>
    </location>
</feature>
<feature type="region of interest" description="Disordered" evidence="4">
    <location>
        <begin position="196"/>
        <end position="226"/>
    </location>
</feature>
<evidence type="ECO:0000256" key="4">
    <source>
        <dbReference type="SAM" id="MobiDB-lite"/>
    </source>
</evidence>
<feature type="transmembrane region" description="Helical" evidence="5">
    <location>
        <begin position="308"/>
        <end position="330"/>
    </location>
</feature>
<evidence type="ECO:0000256" key="2">
    <source>
        <dbReference type="ARBA" id="ARBA00023125"/>
    </source>
</evidence>
<reference evidence="8" key="2">
    <citation type="submission" date="2020-03" db="EMBL/GenBank/DDBJ databases">
        <title>Complete Genome Sequence of Adlercreutzia sp. strain 8CFCBH1 Producing Equol, Isolated from Healthy Japanese Feces.</title>
        <authorList>
            <person name="Ogata Y."/>
            <person name="Sakamoto M."/>
            <person name="Ohkuma M."/>
            <person name="Hattori M."/>
            <person name="Suda W."/>
        </authorList>
    </citation>
    <scope>NUCLEOTIDE SEQUENCE [LARGE SCALE GENOMIC DNA]</scope>
    <source>
        <strain evidence="8">8CFCBH1</strain>
    </source>
</reference>
<feature type="transmembrane region" description="Helical" evidence="5">
    <location>
        <begin position="283"/>
        <end position="301"/>
    </location>
</feature>
<dbReference type="InterPro" id="IPR000792">
    <property type="entry name" value="Tscrpt_reg_LuxR_C"/>
</dbReference>
<evidence type="ECO:0000313" key="8">
    <source>
        <dbReference type="Proteomes" id="UP000501727"/>
    </source>
</evidence>
<dbReference type="Pfam" id="PF00196">
    <property type="entry name" value="GerE"/>
    <property type="match status" value="1"/>
</dbReference>
<reference evidence="8" key="1">
    <citation type="journal article" date="2020" name="Microbiol. Resour. Announc.">
        <title>Complete Genome Sequence of Adlercreutzia sp. Strain 8CFCBH1, a Potent Producer of Equol, Isolated from Healthy Japanese Feces.</title>
        <authorList>
            <person name="Ogata Y."/>
            <person name="Sakamoto M."/>
            <person name="Ohkuma M."/>
            <person name="Hattori M."/>
            <person name="Suda W."/>
        </authorList>
    </citation>
    <scope>NUCLEOTIDE SEQUENCE [LARGE SCALE GENOMIC DNA]</scope>
    <source>
        <strain evidence="8">8CFCBH1</strain>
    </source>
</reference>
<name>A0A6F8SHX7_9ACTN</name>
<feature type="domain" description="HTH luxR-type" evidence="6">
    <location>
        <begin position="472"/>
        <end position="537"/>
    </location>
</feature>
<feature type="transmembrane region" description="Helical" evidence="5">
    <location>
        <begin position="370"/>
        <end position="393"/>
    </location>
</feature>
<keyword evidence="1" id="KW-0805">Transcription regulation</keyword>
<dbReference type="RefSeq" id="WP_173111695.1">
    <property type="nucleotide sequence ID" value="NZ_AP022829.1"/>
</dbReference>
<feature type="transmembrane region" description="Helical" evidence="5">
    <location>
        <begin position="336"/>
        <end position="358"/>
    </location>
</feature>
<evidence type="ECO:0000256" key="3">
    <source>
        <dbReference type="ARBA" id="ARBA00023163"/>
    </source>
</evidence>
<dbReference type="PANTHER" id="PTHR44688">
    <property type="entry name" value="DNA-BINDING TRANSCRIPTIONAL ACTIVATOR DEVR_DOSR"/>
    <property type="match status" value="1"/>
</dbReference>
<dbReference type="GO" id="GO:0006355">
    <property type="term" value="P:regulation of DNA-templated transcription"/>
    <property type="evidence" value="ECO:0007669"/>
    <property type="project" value="InterPro"/>
</dbReference>
<dbReference type="InterPro" id="IPR016032">
    <property type="entry name" value="Sig_transdc_resp-reg_C-effctor"/>
</dbReference>
<accession>A0A6F8SHX7</accession>
<feature type="transmembrane region" description="Helical" evidence="5">
    <location>
        <begin position="149"/>
        <end position="166"/>
    </location>
</feature>
<sequence length="539" mass="57010">MTFDSAKPLVVEIGLGCYFWLALCTLLSGALYPALEVGTACQIPLTLSCDAGLLLGFAGCLAVAKRGGRAFGMPLLAGAGRTFAATMLPLLPAFTTSVAILLRTGMLFEEATVPMIAGDVLLGASLAAAGYLWWLAFSGESPHVALLRVVRALLGASIAFVVLSLAPRGILLLGACLVSPVAIGLGLAMQLAEPQADADDSPCDGARDERPEASADTTETTRPAPETAPLPRVLQLSIVISVFVADLLLSLFPVSLFSEASPLFAPLTGDPAAATLGNLTEPAFIAALLIALFSGIALLLEERERLKLPLVCSVGFFAVAVGFVTFPYHFPGGAPIGVAEAGRVIILVFIIMALLRYYQDCPPRAWLVPLARLACLCALAMAVADVLVMTLYLNPALDLFDFTNRTIFGGVGVLVLVALLLGPMPHVYEVVRRGACRSEAAGNNAENTDEGAESAAAVSLQREELAEAHLDAFASTHRLSPREREILGLISKGRDVPYIEQELVLSKSTVKTHIRHIYEKCEVSSRQALIDLLQSHPED</sequence>
<dbReference type="SUPFAM" id="SSF46894">
    <property type="entry name" value="C-terminal effector domain of the bipartite response regulators"/>
    <property type="match status" value="1"/>
</dbReference>
<proteinExistence type="predicted"/>
<feature type="transmembrane region" description="Helical" evidence="5">
    <location>
        <begin position="43"/>
        <end position="63"/>
    </location>
</feature>
<dbReference type="PROSITE" id="PS50043">
    <property type="entry name" value="HTH_LUXR_2"/>
    <property type="match status" value="1"/>
</dbReference>
<dbReference type="PRINTS" id="PR00038">
    <property type="entry name" value="HTHLUXR"/>
</dbReference>
<feature type="transmembrane region" description="Helical" evidence="5">
    <location>
        <begin position="405"/>
        <end position="423"/>
    </location>
</feature>
<dbReference type="CDD" id="cd06170">
    <property type="entry name" value="LuxR_C_like"/>
    <property type="match status" value="1"/>
</dbReference>
<keyword evidence="5" id="KW-0812">Transmembrane</keyword>
<keyword evidence="5" id="KW-1133">Transmembrane helix</keyword>
<feature type="transmembrane region" description="Helical" evidence="5">
    <location>
        <begin position="9"/>
        <end position="31"/>
    </location>
</feature>
<keyword evidence="5" id="KW-0472">Membrane</keyword>
<dbReference type="Gene3D" id="1.10.10.10">
    <property type="entry name" value="Winged helix-like DNA-binding domain superfamily/Winged helix DNA-binding domain"/>
    <property type="match status" value="1"/>
</dbReference>
<dbReference type="PANTHER" id="PTHR44688:SF16">
    <property type="entry name" value="DNA-BINDING TRANSCRIPTIONAL ACTIVATOR DEVR_DOSR"/>
    <property type="match status" value="1"/>
</dbReference>
<keyword evidence="2" id="KW-0238">DNA-binding</keyword>
<dbReference type="AlphaFoldDB" id="A0A6F8SHX7"/>
<dbReference type="EMBL" id="AP022829">
    <property type="protein sequence ID" value="BCA87829.1"/>
    <property type="molecule type" value="Genomic_DNA"/>
</dbReference>
<dbReference type="SMART" id="SM00421">
    <property type="entry name" value="HTH_LUXR"/>
    <property type="match status" value="1"/>
</dbReference>
<evidence type="ECO:0000313" key="7">
    <source>
        <dbReference type="EMBL" id="BCA87829.1"/>
    </source>
</evidence>
<keyword evidence="3" id="KW-0804">Transcription</keyword>
<feature type="transmembrane region" description="Helical" evidence="5">
    <location>
        <begin position="83"/>
        <end position="102"/>
    </location>
</feature>
<gene>
    <name evidence="7" type="ORF">ADCFC_03280</name>
</gene>
<feature type="transmembrane region" description="Helical" evidence="5">
    <location>
        <begin position="172"/>
        <end position="192"/>
    </location>
</feature>
<evidence type="ECO:0000259" key="6">
    <source>
        <dbReference type="PROSITE" id="PS50043"/>
    </source>
</evidence>
<dbReference type="Proteomes" id="UP000501727">
    <property type="component" value="Chromosome"/>
</dbReference>
<protein>
    <recommendedName>
        <fullName evidence="6">HTH luxR-type domain-containing protein</fullName>
    </recommendedName>
</protein>
<organism evidence="7 8">
    <name type="scientific">Adlercreutzia hattorii</name>
    <dbReference type="NCBI Taxonomy" id="2707299"/>
    <lineage>
        <taxon>Bacteria</taxon>
        <taxon>Bacillati</taxon>
        <taxon>Actinomycetota</taxon>
        <taxon>Coriobacteriia</taxon>
        <taxon>Eggerthellales</taxon>
        <taxon>Eggerthellaceae</taxon>
        <taxon>Adlercreutzia</taxon>
    </lineage>
</organism>
<feature type="compositionally biased region" description="Low complexity" evidence="4">
    <location>
        <begin position="217"/>
        <end position="226"/>
    </location>
</feature>
<evidence type="ECO:0000256" key="5">
    <source>
        <dbReference type="SAM" id="Phobius"/>
    </source>
</evidence>
<dbReference type="KEGG" id="ahat:ADCFC_04480"/>
<dbReference type="InterPro" id="IPR036388">
    <property type="entry name" value="WH-like_DNA-bd_sf"/>
</dbReference>
<keyword evidence="8" id="KW-1185">Reference proteome</keyword>
<dbReference type="GO" id="GO:0003677">
    <property type="term" value="F:DNA binding"/>
    <property type="evidence" value="ECO:0007669"/>
    <property type="project" value="UniProtKB-KW"/>
</dbReference>